<proteinExistence type="predicted"/>
<sequence>MKSAKFYVRCVDRTYERGEVASRMKAVLDGFNVLFPGLGPWFGSGVSEADAKSRVKHLPGAIRIADDEIDMAEGSNNWIISRWSEVPSGGHVGVRCRFRSSQPGLRPPRQAPNFTLQVSCELFPGGMVDEGAIIELVRRAVDPDSIEVRRDAGPELFEVIYSRSA</sequence>
<protein>
    <submittedName>
        <fullName evidence="1">Uncharacterized protein</fullName>
    </submittedName>
</protein>
<accession>A0A7I9V8C5</accession>
<gene>
    <name evidence="1" type="ORF">nbrc107696_20130</name>
</gene>
<evidence type="ECO:0000313" key="1">
    <source>
        <dbReference type="EMBL" id="GEE01567.1"/>
    </source>
</evidence>
<comment type="caution">
    <text evidence="1">The sequence shown here is derived from an EMBL/GenBank/DDBJ whole genome shotgun (WGS) entry which is preliminary data.</text>
</comment>
<dbReference type="EMBL" id="BJOV01000003">
    <property type="protein sequence ID" value="GEE01567.1"/>
    <property type="molecule type" value="Genomic_DNA"/>
</dbReference>
<evidence type="ECO:0000313" key="2">
    <source>
        <dbReference type="Proteomes" id="UP000444960"/>
    </source>
</evidence>
<keyword evidence="2" id="KW-1185">Reference proteome</keyword>
<organism evidence="1 2">
    <name type="scientific">Gordonia spumicola</name>
    <dbReference type="NCBI Taxonomy" id="589161"/>
    <lineage>
        <taxon>Bacteria</taxon>
        <taxon>Bacillati</taxon>
        <taxon>Actinomycetota</taxon>
        <taxon>Actinomycetes</taxon>
        <taxon>Mycobacteriales</taxon>
        <taxon>Gordoniaceae</taxon>
        <taxon>Gordonia</taxon>
    </lineage>
</organism>
<reference evidence="2" key="1">
    <citation type="submission" date="2019-06" db="EMBL/GenBank/DDBJ databases">
        <title>Gordonia isolated from sludge of a wastewater treatment plant.</title>
        <authorList>
            <person name="Tamura T."/>
            <person name="Aoyama K."/>
            <person name="Kang Y."/>
            <person name="Saito S."/>
            <person name="Akiyama N."/>
            <person name="Yazawa K."/>
            <person name="Gonoi T."/>
            <person name="Mikami Y."/>
        </authorList>
    </citation>
    <scope>NUCLEOTIDE SEQUENCE [LARGE SCALE GENOMIC DNA]</scope>
    <source>
        <strain evidence="2">NBRC 107696</strain>
    </source>
</reference>
<dbReference type="Proteomes" id="UP000444960">
    <property type="component" value="Unassembled WGS sequence"/>
</dbReference>
<dbReference type="AlphaFoldDB" id="A0A7I9V8C5"/>
<name>A0A7I9V8C5_9ACTN</name>